<evidence type="ECO:0000256" key="5">
    <source>
        <dbReference type="ARBA" id="ARBA00020020"/>
    </source>
</evidence>
<keyword evidence="25" id="KW-0269">Exonuclease</keyword>
<evidence type="ECO:0000256" key="10">
    <source>
        <dbReference type="ARBA" id="ARBA00022705"/>
    </source>
</evidence>
<dbReference type="SMART" id="SM00483">
    <property type="entry name" value="POLXc"/>
    <property type="match status" value="1"/>
</dbReference>
<evidence type="ECO:0000256" key="16">
    <source>
        <dbReference type="ARBA" id="ARBA00035717"/>
    </source>
</evidence>
<dbReference type="InterPro" id="IPR043519">
    <property type="entry name" value="NT_sf"/>
</dbReference>
<protein>
    <recommendedName>
        <fullName evidence="5">DNA polymerase beta</fullName>
        <ecNumber evidence="3">2.7.7.7</ecNumber>
        <ecNumber evidence="4">4.2.99.18</ecNumber>
    </recommendedName>
    <alternativeName>
        <fullName evidence="16">5'-deoxyribose-phosphate lyase</fullName>
    </alternativeName>
    <alternativeName>
        <fullName evidence="17">AP lyase</fullName>
    </alternativeName>
</protein>
<evidence type="ECO:0000313" key="26">
    <source>
        <dbReference type="Proteomes" id="UP000469346"/>
    </source>
</evidence>
<evidence type="ECO:0000256" key="14">
    <source>
        <dbReference type="ARBA" id="ARBA00023053"/>
    </source>
</evidence>
<dbReference type="SMART" id="SM00278">
    <property type="entry name" value="HhH1"/>
    <property type="match status" value="3"/>
</dbReference>
<evidence type="ECO:0000256" key="1">
    <source>
        <dbReference type="ARBA" id="ARBA00001946"/>
    </source>
</evidence>
<evidence type="ECO:0000256" key="13">
    <source>
        <dbReference type="ARBA" id="ARBA00022932"/>
    </source>
</evidence>
<dbReference type="GO" id="GO:0004527">
    <property type="term" value="F:exonuclease activity"/>
    <property type="evidence" value="ECO:0007669"/>
    <property type="project" value="UniProtKB-KW"/>
</dbReference>
<dbReference type="InterPro" id="IPR002008">
    <property type="entry name" value="DNA_pol_X_beta-like"/>
</dbReference>
<evidence type="ECO:0000256" key="15">
    <source>
        <dbReference type="ARBA" id="ARBA00023204"/>
    </source>
</evidence>
<comment type="catalytic activity">
    <reaction evidence="19">
        <text>a 5'-end 2'-deoxyribose-2'-deoxyribonucleotide-DNA = (2E,4S)-4-hydroxypenten-2-al-5-phosphate + a 5'-end 5'-phospho-2'-deoxyribonucleoside-DNA + H(+)</text>
        <dbReference type="Rhea" id="RHEA:76255"/>
        <dbReference type="Rhea" id="RHEA-COMP:13180"/>
        <dbReference type="Rhea" id="RHEA-COMP:18657"/>
        <dbReference type="ChEBI" id="CHEBI:15378"/>
        <dbReference type="ChEBI" id="CHEBI:136412"/>
        <dbReference type="ChEBI" id="CHEBI:195194"/>
        <dbReference type="ChEBI" id="CHEBI:195195"/>
    </reaction>
</comment>
<feature type="domain" description="Helix-hairpin-helix DNA-binding motif class 1" evidence="22">
    <location>
        <begin position="91"/>
        <end position="110"/>
    </location>
</feature>
<evidence type="ECO:0000259" key="23">
    <source>
        <dbReference type="SMART" id="SM00481"/>
    </source>
</evidence>
<evidence type="ECO:0000256" key="4">
    <source>
        <dbReference type="ARBA" id="ARBA00012720"/>
    </source>
</evidence>
<evidence type="ECO:0000256" key="12">
    <source>
        <dbReference type="ARBA" id="ARBA00022843"/>
    </source>
</evidence>
<dbReference type="InterPro" id="IPR029398">
    <property type="entry name" value="PolB_thumb"/>
</dbReference>
<keyword evidence="12" id="KW-0832">Ubl conjugation</keyword>
<dbReference type="CDD" id="cd00141">
    <property type="entry name" value="NT_POLXc"/>
    <property type="match status" value="1"/>
</dbReference>
<keyword evidence="6" id="KW-0488">Methylation</keyword>
<evidence type="ECO:0000256" key="21">
    <source>
        <dbReference type="ARBA" id="ARBA00049244"/>
    </source>
</evidence>
<keyword evidence="11" id="KW-0227">DNA damage</keyword>
<dbReference type="Gene3D" id="1.10.150.110">
    <property type="entry name" value="DNA polymerase beta, N-terminal domain-like"/>
    <property type="match status" value="1"/>
</dbReference>
<dbReference type="PANTHER" id="PTHR36928:SF1">
    <property type="entry name" value="PHOSPHATASE YCDX-RELATED"/>
    <property type="match status" value="1"/>
</dbReference>
<dbReference type="InterPro" id="IPR016195">
    <property type="entry name" value="Pol/histidinol_Pase-like"/>
</dbReference>
<evidence type="ECO:0000256" key="6">
    <source>
        <dbReference type="ARBA" id="ARBA00022481"/>
    </source>
</evidence>
<dbReference type="Gene3D" id="3.30.210.10">
    <property type="entry name" value="DNA polymerase, thumb domain"/>
    <property type="match status" value="1"/>
</dbReference>
<gene>
    <name evidence="25" type="primary">polX</name>
    <name evidence="25" type="ORF">G3N55_05895</name>
</gene>
<evidence type="ECO:0000256" key="20">
    <source>
        <dbReference type="ARBA" id="ARBA00045548"/>
    </source>
</evidence>
<keyword evidence="25" id="KW-0378">Hydrolase</keyword>
<comment type="catalytic activity">
    <reaction evidence="21">
        <text>DNA(n) + a 2'-deoxyribonucleoside 5'-triphosphate = DNA(n+1) + diphosphate</text>
        <dbReference type="Rhea" id="RHEA:22508"/>
        <dbReference type="Rhea" id="RHEA-COMP:17339"/>
        <dbReference type="Rhea" id="RHEA-COMP:17340"/>
        <dbReference type="ChEBI" id="CHEBI:33019"/>
        <dbReference type="ChEBI" id="CHEBI:61560"/>
        <dbReference type="ChEBI" id="CHEBI:173112"/>
        <dbReference type="EC" id="2.7.7.7"/>
    </reaction>
</comment>
<dbReference type="InterPro" id="IPR027421">
    <property type="entry name" value="DNA_pol_lamdba_lyase_dom_sf"/>
</dbReference>
<dbReference type="GO" id="GO:0005829">
    <property type="term" value="C:cytosol"/>
    <property type="evidence" value="ECO:0007669"/>
    <property type="project" value="TreeGrafter"/>
</dbReference>
<dbReference type="PIRSF" id="PIRSF005047">
    <property type="entry name" value="UCP005047_YshC"/>
    <property type="match status" value="1"/>
</dbReference>
<keyword evidence="14" id="KW-0915">Sodium</keyword>
<keyword evidence="13" id="KW-0239">DNA-directed DNA polymerase</keyword>
<name>A0A6N9TQI9_DISTH</name>
<dbReference type="Gene3D" id="1.10.150.20">
    <property type="entry name" value="5' to 3' exonuclease, C-terminal subdomain"/>
    <property type="match status" value="1"/>
</dbReference>
<keyword evidence="7" id="KW-0237">DNA synthesis</keyword>
<comment type="function">
    <text evidence="20">Repair polymerase that plays a key role in base-excision repair. During this process, the damaged base is excised by specific DNA glycosylases, the DNA backbone is nicked at the abasic site by an apurinic/apyrimidic (AP) endonuclease, and POLB removes 5'-deoxyribose-phosphate from the preincised AP site acting as a 5'-deoxyribose-phosphate lyase (5'-dRP lyase); through its DNA polymerase activity, it adds one nucleotide to the 3' end of the arising single-nucleotide gap. Conducts 'gap-filling' DNA synthesis in a stepwise distributive fashion rather than in a processive fashion as for other DNA polymerases. It is also able to cleave sugar-phosphate bonds 3' to an intact AP site, acting as an AP lyase.</text>
</comment>
<comment type="caution">
    <text evidence="25">The sequence shown here is derived from an EMBL/GenBank/DDBJ whole genome shotgun (WGS) entry which is preliminary data.</text>
</comment>
<dbReference type="InterPro" id="IPR003583">
    <property type="entry name" value="Hlx-hairpin-Hlx_DNA-bd_motif"/>
</dbReference>
<dbReference type="GO" id="GO:0042578">
    <property type="term" value="F:phosphoric ester hydrolase activity"/>
    <property type="evidence" value="ECO:0007669"/>
    <property type="project" value="TreeGrafter"/>
</dbReference>
<dbReference type="GO" id="GO:0003677">
    <property type="term" value="F:DNA binding"/>
    <property type="evidence" value="ECO:0007669"/>
    <property type="project" value="InterPro"/>
</dbReference>
<keyword evidence="25" id="KW-0540">Nuclease</keyword>
<dbReference type="InterPro" id="IPR002054">
    <property type="entry name" value="DNA-dir_DNA_pol_X"/>
</dbReference>
<feature type="domain" description="Helix-hairpin-helix DNA-binding motif class 1" evidence="22">
    <location>
        <begin position="51"/>
        <end position="70"/>
    </location>
</feature>
<dbReference type="InterPro" id="IPR010996">
    <property type="entry name" value="HHH_MUS81"/>
</dbReference>
<comment type="catalytic activity">
    <reaction evidence="18">
        <text>2'-deoxyribonucleotide-(2'-deoxyribose 5'-phosphate)-2'-deoxyribonucleotide-DNA = a 3'-end 2'-deoxyribonucleotide-(2,3-dehydro-2,3-deoxyribose 5'-phosphate)-DNA + a 5'-end 5'-phospho-2'-deoxyribonucleoside-DNA + H(+)</text>
        <dbReference type="Rhea" id="RHEA:66592"/>
        <dbReference type="Rhea" id="RHEA-COMP:13180"/>
        <dbReference type="Rhea" id="RHEA-COMP:16897"/>
        <dbReference type="Rhea" id="RHEA-COMP:17067"/>
        <dbReference type="ChEBI" id="CHEBI:15378"/>
        <dbReference type="ChEBI" id="CHEBI:136412"/>
        <dbReference type="ChEBI" id="CHEBI:157695"/>
        <dbReference type="ChEBI" id="CHEBI:167181"/>
        <dbReference type="EC" id="4.2.99.18"/>
    </reaction>
</comment>
<evidence type="ECO:0000313" key="25">
    <source>
        <dbReference type="EMBL" id="NDY42373.1"/>
    </source>
</evidence>
<keyword evidence="15" id="KW-0234">DNA repair</keyword>
<dbReference type="Pfam" id="PF14520">
    <property type="entry name" value="HHH_5"/>
    <property type="match status" value="1"/>
</dbReference>
<dbReference type="GO" id="GO:0006281">
    <property type="term" value="P:DNA repair"/>
    <property type="evidence" value="ECO:0007669"/>
    <property type="project" value="UniProtKB-KW"/>
</dbReference>
<dbReference type="SMART" id="SM00481">
    <property type="entry name" value="POLIIIAc"/>
    <property type="match status" value="1"/>
</dbReference>
<dbReference type="SUPFAM" id="SSF47802">
    <property type="entry name" value="DNA polymerase beta, N-terminal domain-like"/>
    <property type="match status" value="1"/>
</dbReference>
<evidence type="ECO:0000259" key="24">
    <source>
        <dbReference type="SMART" id="SM00483"/>
    </source>
</evidence>
<evidence type="ECO:0000256" key="17">
    <source>
        <dbReference type="ARBA" id="ARBA00035726"/>
    </source>
</evidence>
<dbReference type="InterPro" id="IPR047967">
    <property type="entry name" value="PolX_PHP"/>
</dbReference>
<reference evidence="25 26" key="1">
    <citation type="submission" date="2020-02" db="EMBL/GenBank/DDBJ databases">
        <title>Comparative genomics of sulfur disproportionating microorganisms.</title>
        <authorList>
            <person name="Ward L.M."/>
            <person name="Bertran E."/>
            <person name="Johnston D.T."/>
        </authorList>
    </citation>
    <scope>NUCLEOTIDE SEQUENCE [LARGE SCALE GENOMIC DNA]</scope>
    <source>
        <strain evidence="25 26">DSM 100025</strain>
    </source>
</reference>
<dbReference type="InterPro" id="IPR003141">
    <property type="entry name" value="Pol/His_phosphatase_N"/>
</dbReference>
<dbReference type="RefSeq" id="WP_163298512.1">
    <property type="nucleotide sequence ID" value="NZ_JAAGRR010000051.1"/>
</dbReference>
<sequence length="576" mass="62372">MDSRDIAKTFRDMARLLEVEGANPFRVRAYQRAADALEELGPDLPRVVEAGGLTEIPGIGRDLAAKVREALETGRIREYDELARRVPAGLLQVLAVPGVGPRKARLFFDRLGVASLEALEAAAREGRLRELPGVGARTEERILKGIALVRAGMARRPIGTVMPVARALAGALRAVPGVHRVTVAGSLRRCRETVKDVDLLAEAEAPEAVSAALARLPGVAEVLLSGPTRTSIRLEDGLQVDLRFVPRASYGAALCYFTGSQAHNVRLRELAVRKGLKVNEYGVSRAGVTLGGEREEDVYAALGLDWIPPELREDRGEIEAAQAHRLPRLVTPADIRGDGHVHSRYSDGAATLEEIRAAAAARGLEWVIVCDHSRSLRIAGGLSEERLREKTAEIRRLNRSRSPGDPVLFCGVEVEILPDGGLDYPDPVLDEVDWVLAAVHTGFGQDRARVTDRMIAAVSHPRVHCLAHPSGRLLGERDPMPYDAPAVFEAAARHGTALEINASWRRLDLDDLQARAAAAAGCRLMLGTDAHALEQMDQMEWGVGIARRAWLGPDQCLNTLSAEALEAWAARKGKGA</sequence>
<dbReference type="Pfam" id="PF14716">
    <property type="entry name" value="HHH_8"/>
    <property type="match status" value="1"/>
</dbReference>
<dbReference type="EC" id="4.2.99.18" evidence="4"/>
<feature type="domain" description="Helix-hairpin-helix DNA-binding motif class 1" evidence="22">
    <location>
        <begin position="126"/>
        <end position="145"/>
    </location>
</feature>
<keyword evidence="26" id="KW-1185">Reference proteome</keyword>
<accession>A0A6N9TQI9</accession>
<keyword evidence="10" id="KW-0235">DNA replication</keyword>
<evidence type="ECO:0000256" key="19">
    <source>
        <dbReference type="ARBA" id="ARBA00044678"/>
    </source>
</evidence>
<dbReference type="InterPro" id="IPR037160">
    <property type="entry name" value="DNA_Pol_thumb_sf"/>
</dbReference>
<evidence type="ECO:0000256" key="18">
    <source>
        <dbReference type="ARBA" id="ARBA00044632"/>
    </source>
</evidence>
<evidence type="ECO:0000256" key="3">
    <source>
        <dbReference type="ARBA" id="ARBA00012417"/>
    </source>
</evidence>
<feature type="domain" description="Polymerase/histidinol phosphatase N-terminal" evidence="23">
    <location>
        <begin position="337"/>
        <end position="418"/>
    </location>
</feature>
<dbReference type="EC" id="2.7.7.7" evidence="3"/>
<evidence type="ECO:0000256" key="11">
    <source>
        <dbReference type="ARBA" id="ARBA00022763"/>
    </source>
</evidence>
<dbReference type="InterPro" id="IPR010994">
    <property type="entry name" value="RuvA_2-like"/>
</dbReference>
<dbReference type="Pfam" id="PF14791">
    <property type="entry name" value="DNA_pol_B_thumb"/>
    <property type="match status" value="1"/>
</dbReference>
<dbReference type="Proteomes" id="UP000469346">
    <property type="component" value="Unassembled WGS sequence"/>
</dbReference>
<dbReference type="SUPFAM" id="SSF81301">
    <property type="entry name" value="Nucleotidyltransferase"/>
    <property type="match status" value="1"/>
</dbReference>
<evidence type="ECO:0000256" key="9">
    <source>
        <dbReference type="ARBA" id="ARBA00022695"/>
    </source>
</evidence>
<evidence type="ECO:0000256" key="7">
    <source>
        <dbReference type="ARBA" id="ARBA00022634"/>
    </source>
</evidence>
<dbReference type="NCBIfam" id="NF006375">
    <property type="entry name" value="PRK08609.1"/>
    <property type="match status" value="1"/>
</dbReference>
<dbReference type="SUPFAM" id="SSF47781">
    <property type="entry name" value="RuvA domain 2-like"/>
    <property type="match status" value="1"/>
</dbReference>
<dbReference type="EMBL" id="JAAGRR010000051">
    <property type="protein sequence ID" value="NDY42373.1"/>
    <property type="molecule type" value="Genomic_DNA"/>
</dbReference>
<dbReference type="CDD" id="cd07436">
    <property type="entry name" value="PHP_PolX"/>
    <property type="match status" value="1"/>
</dbReference>
<dbReference type="InterPro" id="IPR022311">
    <property type="entry name" value="PolX-like"/>
</dbReference>
<organism evidence="25 26">
    <name type="scientific">Dissulfurirhabdus thermomarina</name>
    <dbReference type="NCBI Taxonomy" id="1765737"/>
    <lineage>
        <taxon>Bacteria</taxon>
        <taxon>Deltaproteobacteria</taxon>
        <taxon>Dissulfurirhabdaceae</taxon>
        <taxon>Dissulfurirhabdus</taxon>
    </lineage>
</organism>
<evidence type="ECO:0000256" key="2">
    <source>
        <dbReference type="ARBA" id="ARBA00004496"/>
    </source>
</evidence>
<dbReference type="SUPFAM" id="SSF89550">
    <property type="entry name" value="PHP domain-like"/>
    <property type="match status" value="1"/>
</dbReference>
<dbReference type="AlphaFoldDB" id="A0A6N9TQI9"/>
<evidence type="ECO:0000259" key="22">
    <source>
        <dbReference type="SMART" id="SM00278"/>
    </source>
</evidence>
<feature type="domain" description="DNA-directed DNA polymerase X" evidence="24">
    <location>
        <begin position="1"/>
        <end position="313"/>
    </location>
</feature>
<dbReference type="InterPro" id="IPR050243">
    <property type="entry name" value="PHP_phosphatase"/>
</dbReference>
<dbReference type="GO" id="GO:0003887">
    <property type="term" value="F:DNA-directed DNA polymerase activity"/>
    <property type="evidence" value="ECO:0007669"/>
    <property type="project" value="UniProtKB-KW"/>
</dbReference>
<dbReference type="PANTHER" id="PTHR36928">
    <property type="entry name" value="PHOSPHATASE YCDX-RELATED"/>
    <property type="match status" value="1"/>
</dbReference>
<keyword evidence="8" id="KW-0808">Transferase</keyword>
<comment type="cofactor">
    <cofactor evidence="1">
        <name>Mg(2+)</name>
        <dbReference type="ChEBI" id="CHEBI:18420"/>
    </cofactor>
</comment>
<dbReference type="GO" id="GO:0140078">
    <property type="term" value="F:class I DNA-(apurinic or apyrimidinic site) endonuclease activity"/>
    <property type="evidence" value="ECO:0007669"/>
    <property type="project" value="UniProtKB-EC"/>
</dbReference>
<keyword evidence="9" id="KW-0548">Nucleotidyltransferase</keyword>
<comment type="subcellular location">
    <subcellularLocation>
        <location evidence="2">Cytoplasm</location>
    </subcellularLocation>
</comment>
<evidence type="ECO:0000256" key="8">
    <source>
        <dbReference type="ARBA" id="ARBA00022679"/>
    </source>
</evidence>
<dbReference type="Gene3D" id="3.20.20.140">
    <property type="entry name" value="Metal-dependent hydrolases"/>
    <property type="match status" value="1"/>
</dbReference>
<proteinExistence type="predicted"/>
<dbReference type="Gene3D" id="3.30.460.10">
    <property type="entry name" value="Beta Polymerase, domain 2"/>
    <property type="match status" value="1"/>
</dbReference>
<dbReference type="PRINTS" id="PR00870">
    <property type="entry name" value="DNAPOLXBETA"/>
</dbReference>
<dbReference type="GO" id="GO:0008270">
    <property type="term" value="F:zinc ion binding"/>
    <property type="evidence" value="ECO:0007669"/>
    <property type="project" value="TreeGrafter"/>
</dbReference>